<dbReference type="Proteomes" id="UP000324897">
    <property type="component" value="Chromosome 7"/>
</dbReference>
<dbReference type="Gramene" id="TVU18757">
    <property type="protein sequence ID" value="TVU18757"/>
    <property type="gene ID" value="EJB05_34870"/>
</dbReference>
<dbReference type="OrthoDB" id="686025at2759"/>
<dbReference type="AlphaFoldDB" id="A0A5J9U5L1"/>
<keyword evidence="2" id="KW-1185">Reference proteome</keyword>
<evidence type="ECO:0000313" key="2">
    <source>
        <dbReference type="Proteomes" id="UP000324897"/>
    </source>
</evidence>
<protein>
    <submittedName>
        <fullName evidence="1">Uncharacterized protein</fullName>
    </submittedName>
</protein>
<dbReference type="EMBL" id="RWGY01000029">
    <property type="protein sequence ID" value="TVU18757.1"/>
    <property type="molecule type" value="Genomic_DNA"/>
</dbReference>
<comment type="caution">
    <text evidence="1">The sequence shown here is derived from an EMBL/GenBank/DDBJ whole genome shotgun (WGS) entry which is preliminary data.</text>
</comment>
<reference evidence="1 2" key="1">
    <citation type="journal article" date="2019" name="Sci. Rep.">
        <title>A high-quality genome of Eragrostis curvula grass provides insights into Poaceae evolution and supports new strategies to enhance forage quality.</title>
        <authorList>
            <person name="Carballo J."/>
            <person name="Santos B.A.C.M."/>
            <person name="Zappacosta D."/>
            <person name="Garbus I."/>
            <person name="Selva J.P."/>
            <person name="Gallo C.A."/>
            <person name="Diaz A."/>
            <person name="Albertini E."/>
            <person name="Caccamo M."/>
            <person name="Echenique V."/>
        </authorList>
    </citation>
    <scope>NUCLEOTIDE SEQUENCE [LARGE SCALE GENOMIC DNA]</scope>
    <source>
        <strain evidence="2">cv. Victoria</strain>
        <tissue evidence="1">Leaf</tissue>
    </source>
</reference>
<proteinExistence type="predicted"/>
<organism evidence="1 2">
    <name type="scientific">Eragrostis curvula</name>
    <name type="common">weeping love grass</name>
    <dbReference type="NCBI Taxonomy" id="38414"/>
    <lineage>
        <taxon>Eukaryota</taxon>
        <taxon>Viridiplantae</taxon>
        <taxon>Streptophyta</taxon>
        <taxon>Embryophyta</taxon>
        <taxon>Tracheophyta</taxon>
        <taxon>Spermatophyta</taxon>
        <taxon>Magnoliopsida</taxon>
        <taxon>Liliopsida</taxon>
        <taxon>Poales</taxon>
        <taxon>Poaceae</taxon>
        <taxon>PACMAD clade</taxon>
        <taxon>Chloridoideae</taxon>
        <taxon>Eragrostideae</taxon>
        <taxon>Eragrostidinae</taxon>
        <taxon>Eragrostis</taxon>
    </lineage>
</organism>
<sequence length="75" mass="8298">MEGLRDAEVVKAIACREGLALASDLGARVFRMATDCANVVRSILGKGMGMYGPIILEFEARRESFTKVEVVHERR</sequence>
<feature type="non-terminal residue" evidence="1">
    <location>
        <position position="1"/>
    </location>
</feature>
<name>A0A5J9U5L1_9POAL</name>
<gene>
    <name evidence="1" type="ORF">EJB05_34870</name>
</gene>
<accession>A0A5J9U5L1</accession>
<evidence type="ECO:0000313" key="1">
    <source>
        <dbReference type="EMBL" id="TVU18757.1"/>
    </source>
</evidence>